<dbReference type="InterPro" id="IPR001841">
    <property type="entry name" value="Znf_RING"/>
</dbReference>
<evidence type="ECO:0000256" key="5">
    <source>
        <dbReference type="ARBA" id="ARBA00022679"/>
    </source>
</evidence>
<dbReference type="GO" id="GO:0008270">
    <property type="term" value="F:zinc ion binding"/>
    <property type="evidence" value="ECO:0007669"/>
    <property type="project" value="UniProtKB-KW"/>
</dbReference>
<dbReference type="EC" id="2.3.2.27" evidence="4"/>
<evidence type="ECO:0000256" key="13">
    <source>
        <dbReference type="PROSITE-ProRule" id="PRU00175"/>
    </source>
</evidence>
<dbReference type="Gene3D" id="3.30.40.10">
    <property type="entry name" value="Zinc/RING finger domain, C3HC4 (zinc finger)"/>
    <property type="match status" value="1"/>
</dbReference>
<dbReference type="GO" id="GO:0061630">
    <property type="term" value="F:ubiquitin protein ligase activity"/>
    <property type="evidence" value="ECO:0007669"/>
    <property type="project" value="UniProtKB-EC"/>
</dbReference>
<dbReference type="KEGG" id="bdi:100845459"/>
<feature type="compositionally biased region" description="Basic and acidic residues" evidence="14">
    <location>
        <begin position="369"/>
        <end position="383"/>
    </location>
</feature>
<feature type="region of interest" description="Disordered" evidence="14">
    <location>
        <begin position="324"/>
        <end position="383"/>
    </location>
</feature>
<evidence type="ECO:0000313" key="18">
    <source>
        <dbReference type="EMBL" id="KQK23214.1"/>
    </source>
</evidence>
<evidence type="ECO:0000256" key="14">
    <source>
        <dbReference type="SAM" id="MobiDB-lite"/>
    </source>
</evidence>
<dbReference type="EnsemblPlants" id="KQK23214">
    <property type="protein sequence ID" value="KQK23214"/>
    <property type="gene ID" value="BRADI_1g72000v3"/>
</dbReference>
<evidence type="ECO:0000256" key="4">
    <source>
        <dbReference type="ARBA" id="ARBA00012483"/>
    </source>
</evidence>
<evidence type="ECO:0000256" key="1">
    <source>
        <dbReference type="ARBA" id="ARBA00000900"/>
    </source>
</evidence>
<protein>
    <recommendedName>
        <fullName evidence="4">RING-type E3 ubiquitin transferase</fullName>
        <ecNumber evidence="4">2.3.2.27</ecNumber>
    </recommendedName>
</protein>
<keyword evidence="5" id="KW-0808">Transferase</keyword>
<comment type="catalytic activity">
    <reaction evidence="1">
        <text>S-ubiquitinyl-[E2 ubiquitin-conjugating enzyme]-L-cysteine + [acceptor protein]-L-lysine = [E2 ubiquitin-conjugating enzyme]-L-cysteine + N(6)-ubiquitinyl-[acceptor protein]-L-lysine.</text>
        <dbReference type="EC" id="2.3.2.27"/>
    </reaction>
</comment>
<keyword evidence="12 15" id="KW-0472">Membrane</keyword>
<evidence type="ECO:0000259" key="17">
    <source>
        <dbReference type="PROSITE" id="PS50089"/>
    </source>
</evidence>
<reference evidence="18" key="2">
    <citation type="submission" date="2017-06" db="EMBL/GenBank/DDBJ databases">
        <title>WGS assembly of Brachypodium distachyon.</title>
        <authorList>
            <consortium name="The International Brachypodium Initiative"/>
            <person name="Lucas S."/>
            <person name="Harmon-Smith M."/>
            <person name="Lail K."/>
            <person name="Tice H."/>
            <person name="Grimwood J."/>
            <person name="Bruce D."/>
            <person name="Barry K."/>
            <person name="Shu S."/>
            <person name="Lindquist E."/>
            <person name="Wang M."/>
            <person name="Pitluck S."/>
            <person name="Vogel J.P."/>
            <person name="Garvin D.F."/>
            <person name="Mockler T.C."/>
            <person name="Schmutz J."/>
            <person name="Rokhsar D."/>
            <person name="Bevan M.W."/>
        </authorList>
    </citation>
    <scope>NUCLEOTIDE SEQUENCE</scope>
    <source>
        <strain evidence="18">Bd21</strain>
    </source>
</reference>
<dbReference type="InterPro" id="IPR013083">
    <property type="entry name" value="Znf_RING/FYVE/PHD"/>
</dbReference>
<comment type="pathway">
    <text evidence="3">Protein modification; protein ubiquitination.</text>
</comment>
<dbReference type="PANTHER" id="PTHR46913:SF1">
    <property type="entry name" value="RING-H2 FINGER PROTEIN ATL16"/>
    <property type="match status" value="1"/>
</dbReference>
<dbReference type="PROSITE" id="PS50089">
    <property type="entry name" value="ZF_RING_2"/>
    <property type="match status" value="1"/>
</dbReference>
<evidence type="ECO:0000256" key="8">
    <source>
        <dbReference type="ARBA" id="ARBA00022771"/>
    </source>
</evidence>
<dbReference type="SUPFAM" id="SSF57850">
    <property type="entry name" value="RING/U-box"/>
    <property type="match status" value="1"/>
</dbReference>
<keyword evidence="11 15" id="KW-1133">Transmembrane helix</keyword>
<feature type="transmembrane region" description="Helical" evidence="15">
    <location>
        <begin position="53"/>
        <end position="80"/>
    </location>
</feature>
<dbReference type="GeneID" id="100845459"/>
<keyword evidence="16" id="KW-0732">Signal</keyword>
<evidence type="ECO:0000256" key="10">
    <source>
        <dbReference type="ARBA" id="ARBA00022833"/>
    </source>
</evidence>
<evidence type="ECO:0000256" key="6">
    <source>
        <dbReference type="ARBA" id="ARBA00022692"/>
    </source>
</evidence>
<accession>I1H8T1</accession>
<dbReference type="PANTHER" id="PTHR46913">
    <property type="entry name" value="RING-H2 FINGER PROTEIN ATL16"/>
    <property type="match status" value="1"/>
</dbReference>
<gene>
    <name evidence="19" type="primary">LOC100845459</name>
    <name evidence="18" type="ORF">BRADI_1g72000v3</name>
</gene>
<keyword evidence="20" id="KW-1185">Reference proteome</keyword>
<keyword evidence="8 13" id="KW-0863">Zinc-finger</keyword>
<keyword evidence="10" id="KW-0862">Zinc</keyword>
<keyword evidence="9" id="KW-0833">Ubl conjugation pathway</keyword>
<feature type="compositionally biased region" description="Low complexity" evidence="14">
    <location>
        <begin position="31"/>
        <end position="49"/>
    </location>
</feature>
<dbReference type="eggNOG" id="KOG0800">
    <property type="taxonomic scope" value="Eukaryota"/>
</dbReference>
<dbReference type="OrthoDB" id="8062037at2759"/>
<evidence type="ECO:0000256" key="2">
    <source>
        <dbReference type="ARBA" id="ARBA00004167"/>
    </source>
</evidence>
<dbReference type="GO" id="GO:0016567">
    <property type="term" value="P:protein ubiquitination"/>
    <property type="evidence" value="ECO:0007669"/>
    <property type="project" value="EnsemblPlants"/>
</dbReference>
<feature type="region of interest" description="Disordered" evidence="14">
    <location>
        <begin position="31"/>
        <end position="51"/>
    </location>
</feature>
<organism evidence="18">
    <name type="scientific">Brachypodium distachyon</name>
    <name type="common">Purple false brome</name>
    <name type="synonym">Trachynia distachya</name>
    <dbReference type="NCBI Taxonomy" id="15368"/>
    <lineage>
        <taxon>Eukaryota</taxon>
        <taxon>Viridiplantae</taxon>
        <taxon>Streptophyta</taxon>
        <taxon>Embryophyta</taxon>
        <taxon>Tracheophyta</taxon>
        <taxon>Spermatophyta</taxon>
        <taxon>Magnoliopsida</taxon>
        <taxon>Liliopsida</taxon>
        <taxon>Poales</taxon>
        <taxon>Poaceae</taxon>
        <taxon>BOP clade</taxon>
        <taxon>Pooideae</taxon>
        <taxon>Stipodae</taxon>
        <taxon>Brachypodieae</taxon>
        <taxon>Brachypodium</taxon>
    </lineage>
</organism>
<dbReference type="EMBL" id="CM000880">
    <property type="protein sequence ID" value="KQK23214.1"/>
    <property type="molecule type" value="Genomic_DNA"/>
</dbReference>
<evidence type="ECO:0000256" key="16">
    <source>
        <dbReference type="SAM" id="SignalP"/>
    </source>
</evidence>
<dbReference type="SMART" id="SM00184">
    <property type="entry name" value="RING"/>
    <property type="match status" value="1"/>
</dbReference>
<name>I1H8T1_BRADI</name>
<dbReference type="InterPro" id="IPR044600">
    <property type="entry name" value="ATL1/ATL16-like"/>
</dbReference>
<proteinExistence type="predicted"/>
<keyword evidence="7" id="KW-0479">Metal-binding</keyword>
<dbReference type="Proteomes" id="UP000008810">
    <property type="component" value="Chromosome 1"/>
</dbReference>
<evidence type="ECO:0000256" key="7">
    <source>
        <dbReference type="ARBA" id="ARBA00022723"/>
    </source>
</evidence>
<evidence type="ECO:0000313" key="20">
    <source>
        <dbReference type="Proteomes" id="UP000008810"/>
    </source>
</evidence>
<feature type="chain" id="PRO_5014094384" description="RING-type E3 ubiquitin transferase" evidence="16">
    <location>
        <begin position="30"/>
        <end position="383"/>
    </location>
</feature>
<evidence type="ECO:0000256" key="12">
    <source>
        <dbReference type="ARBA" id="ARBA00023136"/>
    </source>
</evidence>
<dbReference type="FunFam" id="3.30.40.10:FF:000187">
    <property type="entry name" value="E3 ubiquitin-protein ligase ATL6"/>
    <property type="match status" value="1"/>
</dbReference>
<dbReference type="OMA" id="ARPHEFH"/>
<sequence>MARGQTTEITVLLLLFGLLFLSATRASLAQQQQSNGSSTSTSTSPSHGGRTAGGFTPTTVVVLVVLISAFVLLTLFSIYINRCAAHRPRRAFAAPRPRVAAAASFDAATQYSAGRPRGLDRELVEAFPTAVYGDVKSRMATNKSGPLECAVCLAEFDDADELRILPACCHVFHPGCIDPWLAAAVTCPLCRADLTVTDPPAADLTTDPEIPMVQEEEEECAAAPSPVSSSFMPESETCYSTTWRHEFTGAEGAECCYRYRRTLSAMDAAPDRHTLRLPDHVMKELAAVRRHRRAASLAEYTNAAAAERTTPGWLASFLRSMSRQRQQSRADSGSDYAAGEEQQQQQHGGSKQIYPVAGEKPGGSGSGGGDEKKCSDVDALNRV</sequence>
<feature type="domain" description="RING-type" evidence="17">
    <location>
        <begin position="149"/>
        <end position="191"/>
    </location>
</feature>
<dbReference type="Gramene" id="KQK23214">
    <property type="protein sequence ID" value="KQK23214"/>
    <property type="gene ID" value="BRADI_1g72000v3"/>
</dbReference>
<feature type="signal peptide" evidence="16">
    <location>
        <begin position="1"/>
        <end position="29"/>
    </location>
</feature>
<keyword evidence="6 15" id="KW-0812">Transmembrane</keyword>
<dbReference type="RefSeq" id="XP_003561964.1">
    <property type="nucleotide sequence ID" value="XM_003561916.2"/>
</dbReference>
<dbReference type="AlphaFoldDB" id="I1H8T1"/>
<reference evidence="19" key="3">
    <citation type="submission" date="2018-08" db="UniProtKB">
        <authorList>
            <consortium name="EnsemblPlants"/>
        </authorList>
    </citation>
    <scope>IDENTIFICATION</scope>
    <source>
        <strain evidence="19">cv. Bd21</strain>
    </source>
</reference>
<dbReference type="GO" id="GO:0016020">
    <property type="term" value="C:membrane"/>
    <property type="evidence" value="ECO:0007669"/>
    <property type="project" value="UniProtKB-SubCell"/>
</dbReference>
<comment type="subcellular location">
    <subcellularLocation>
        <location evidence="2">Membrane</location>
        <topology evidence="2">Single-pass membrane protein</topology>
    </subcellularLocation>
</comment>
<reference evidence="18 19" key="1">
    <citation type="journal article" date="2010" name="Nature">
        <title>Genome sequencing and analysis of the model grass Brachypodium distachyon.</title>
        <authorList>
            <consortium name="International Brachypodium Initiative"/>
        </authorList>
    </citation>
    <scope>NUCLEOTIDE SEQUENCE [LARGE SCALE GENOMIC DNA]</scope>
    <source>
        <strain evidence="18">Bd21</strain>
        <strain evidence="19">cv. Bd21</strain>
    </source>
</reference>
<evidence type="ECO:0000256" key="15">
    <source>
        <dbReference type="SAM" id="Phobius"/>
    </source>
</evidence>
<dbReference type="HOGENOM" id="CLU_728383_0_0_1"/>
<evidence type="ECO:0000313" key="19">
    <source>
        <dbReference type="EnsemblPlants" id="KQK23214"/>
    </source>
</evidence>
<evidence type="ECO:0000256" key="3">
    <source>
        <dbReference type="ARBA" id="ARBA00004906"/>
    </source>
</evidence>
<dbReference type="Pfam" id="PF13639">
    <property type="entry name" value="zf-RING_2"/>
    <property type="match status" value="1"/>
</dbReference>
<evidence type="ECO:0000256" key="9">
    <source>
        <dbReference type="ARBA" id="ARBA00022786"/>
    </source>
</evidence>
<evidence type="ECO:0000256" key="11">
    <source>
        <dbReference type="ARBA" id="ARBA00022989"/>
    </source>
</evidence>